<dbReference type="Proteomes" id="UP001202248">
    <property type="component" value="Unassembled WGS sequence"/>
</dbReference>
<comment type="caution">
    <text evidence="1">The sequence shown here is derived from an EMBL/GenBank/DDBJ whole genome shotgun (WGS) entry which is preliminary data.</text>
</comment>
<name>A0ABS9SF03_9BACT</name>
<accession>A0ABS9SF03</accession>
<evidence type="ECO:0000313" key="2">
    <source>
        <dbReference type="Proteomes" id="UP001202248"/>
    </source>
</evidence>
<dbReference type="EMBL" id="JAKWBL010000001">
    <property type="protein sequence ID" value="MCH5596941.1"/>
    <property type="molecule type" value="Genomic_DNA"/>
</dbReference>
<gene>
    <name evidence="1" type="ORF">MKP09_02905</name>
</gene>
<proteinExistence type="predicted"/>
<evidence type="ECO:0000313" key="1">
    <source>
        <dbReference type="EMBL" id="MCH5596941.1"/>
    </source>
</evidence>
<reference evidence="1 2" key="1">
    <citation type="submission" date="2022-02" db="EMBL/GenBank/DDBJ databases">
        <authorList>
            <person name="Min J."/>
        </authorList>
    </citation>
    <scope>NUCLEOTIDE SEQUENCE [LARGE SCALE GENOMIC DNA]</scope>
    <source>
        <strain evidence="1 2">GR10-1</strain>
    </source>
</reference>
<organism evidence="1 2">
    <name type="scientific">Niabella ginsengisoli</name>
    <dbReference type="NCBI Taxonomy" id="522298"/>
    <lineage>
        <taxon>Bacteria</taxon>
        <taxon>Pseudomonadati</taxon>
        <taxon>Bacteroidota</taxon>
        <taxon>Chitinophagia</taxon>
        <taxon>Chitinophagales</taxon>
        <taxon>Chitinophagaceae</taxon>
        <taxon>Niabella</taxon>
    </lineage>
</organism>
<keyword evidence="2" id="KW-1185">Reference proteome</keyword>
<protein>
    <submittedName>
        <fullName evidence="1">Uncharacterized protein</fullName>
    </submittedName>
</protein>
<sequence>MSIKFYGKGVDKLYRYWRDSSVIQNTEQGELFTSIPFVKTYALINGGNELSLQSGNFEGNPTNQKSDACILYASLNPHQIPDSLLKYVPKRFELLSKKLLL</sequence>
<dbReference type="RefSeq" id="WP_240826348.1">
    <property type="nucleotide sequence ID" value="NZ_JAKWBL010000001.1"/>
</dbReference>